<dbReference type="EMBL" id="MN740701">
    <property type="protein sequence ID" value="QHU09013.1"/>
    <property type="molecule type" value="Genomic_DNA"/>
</dbReference>
<proteinExistence type="predicted"/>
<sequence>MYSHLATFWIYVLAVYYKFKKVPTYMHNFYMETTLDWKWMALPNFVKKWWLDLDLYLHNLSAPKRSKKQD</sequence>
<accession>A0A6C0JUH1</accession>
<name>A0A6C0JUH1_9ZZZZ</name>
<organism evidence="1">
    <name type="scientific">viral metagenome</name>
    <dbReference type="NCBI Taxonomy" id="1070528"/>
    <lineage>
        <taxon>unclassified sequences</taxon>
        <taxon>metagenomes</taxon>
        <taxon>organismal metagenomes</taxon>
    </lineage>
</organism>
<protein>
    <submittedName>
        <fullName evidence="1">Uncharacterized protein</fullName>
    </submittedName>
</protein>
<reference evidence="1" key="1">
    <citation type="journal article" date="2020" name="Nature">
        <title>Giant virus diversity and host interactions through global metagenomics.</title>
        <authorList>
            <person name="Schulz F."/>
            <person name="Roux S."/>
            <person name="Paez-Espino D."/>
            <person name="Jungbluth S."/>
            <person name="Walsh D.A."/>
            <person name="Denef V.J."/>
            <person name="McMahon K.D."/>
            <person name="Konstantinidis K.T."/>
            <person name="Eloe-Fadrosh E.A."/>
            <person name="Kyrpides N.C."/>
            <person name="Woyke T."/>
        </authorList>
    </citation>
    <scope>NUCLEOTIDE SEQUENCE</scope>
    <source>
        <strain evidence="1">GVMAG-S-1064190-84</strain>
    </source>
</reference>
<dbReference type="AlphaFoldDB" id="A0A6C0JUH1"/>
<evidence type="ECO:0000313" key="1">
    <source>
        <dbReference type="EMBL" id="QHU09013.1"/>
    </source>
</evidence>